<dbReference type="PANTHER" id="PTHR36933:SF1">
    <property type="entry name" value="SLL0788 PROTEIN"/>
    <property type="match status" value="1"/>
</dbReference>
<reference evidence="3 4" key="1">
    <citation type="submission" date="2019-03" db="EMBL/GenBank/DDBJ databases">
        <title>Dyadobacter AR-3-6 sp. nov., isolated from arctic soil.</title>
        <authorList>
            <person name="Chaudhary D.K."/>
        </authorList>
    </citation>
    <scope>NUCLEOTIDE SEQUENCE [LARGE SCALE GENOMIC DNA]</scope>
    <source>
        <strain evidence="3 4">AR-3-6</strain>
    </source>
</reference>
<protein>
    <submittedName>
        <fullName evidence="3">DUF305 domain-containing protein</fullName>
    </submittedName>
</protein>
<dbReference type="PANTHER" id="PTHR36933">
    <property type="entry name" value="SLL0788 PROTEIN"/>
    <property type="match status" value="1"/>
</dbReference>
<evidence type="ECO:0000256" key="1">
    <source>
        <dbReference type="SAM" id="MobiDB-lite"/>
    </source>
</evidence>
<dbReference type="InterPro" id="IPR005183">
    <property type="entry name" value="DUF305_CopM-like"/>
</dbReference>
<name>A0A4R5DC37_9BACT</name>
<dbReference type="EMBL" id="SMFL01000020">
    <property type="protein sequence ID" value="TDE09381.1"/>
    <property type="molecule type" value="Genomic_DNA"/>
</dbReference>
<feature type="domain" description="DUF305" evidence="2">
    <location>
        <begin position="28"/>
        <end position="97"/>
    </location>
</feature>
<comment type="caution">
    <text evidence="3">The sequence shown here is derived from an EMBL/GenBank/DDBJ whole genome shotgun (WGS) entry which is preliminary data.</text>
</comment>
<dbReference type="Proteomes" id="UP000294850">
    <property type="component" value="Unassembled WGS sequence"/>
</dbReference>
<gene>
    <name evidence="3" type="ORF">E0F88_30635</name>
</gene>
<organism evidence="3 4">
    <name type="scientific">Dyadobacter psychrotolerans</name>
    <dbReference type="NCBI Taxonomy" id="2541721"/>
    <lineage>
        <taxon>Bacteria</taxon>
        <taxon>Pseudomonadati</taxon>
        <taxon>Bacteroidota</taxon>
        <taxon>Cytophagia</taxon>
        <taxon>Cytophagales</taxon>
        <taxon>Spirosomataceae</taxon>
        <taxon>Dyadobacter</taxon>
    </lineage>
</organism>
<feature type="domain" description="DUF305" evidence="2">
    <location>
        <begin position="122"/>
        <end position="208"/>
    </location>
</feature>
<dbReference type="RefSeq" id="WP_131962151.1">
    <property type="nucleotide sequence ID" value="NZ_SMFL01000020.1"/>
</dbReference>
<feature type="compositionally biased region" description="Polar residues" evidence="1">
    <location>
        <begin position="119"/>
        <end position="132"/>
    </location>
</feature>
<evidence type="ECO:0000259" key="2">
    <source>
        <dbReference type="Pfam" id="PF03713"/>
    </source>
</evidence>
<feature type="region of interest" description="Disordered" evidence="1">
    <location>
        <begin position="106"/>
        <end position="132"/>
    </location>
</feature>
<sequence length="214" mass="23940">MKPKIIFTSIFVALALYHVFAFVADDLHQSMSKMMQKMKSMKMTADVDKDFANMMIEHHQGAINAANVVLKSGKDPKINAIAKKIVAEQPKDQQNLRLHISAEHKTNAEKGSKHAAHGNNPTSAPTSKGNQFTDEMKNILNQMDLKMTNMNMTANVDHDFASMMIDHHKAAIDMAKAETKYGKVTEVKSLATKIMSDSQKEISELQKWMNGHNN</sequence>
<dbReference type="OrthoDB" id="8603558at2"/>
<evidence type="ECO:0000313" key="4">
    <source>
        <dbReference type="Proteomes" id="UP000294850"/>
    </source>
</evidence>
<proteinExistence type="predicted"/>
<dbReference type="Pfam" id="PF03713">
    <property type="entry name" value="DUF305"/>
    <property type="match status" value="2"/>
</dbReference>
<dbReference type="Gene3D" id="1.20.1260.10">
    <property type="match status" value="2"/>
</dbReference>
<keyword evidence="4" id="KW-1185">Reference proteome</keyword>
<accession>A0A4R5DC37</accession>
<evidence type="ECO:0000313" key="3">
    <source>
        <dbReference type="EMBL" id="TDE09381.1"/>
    </source>
</evidence>
<dbReference type="InterPro" id="IPR012347">
    <property type="entry name" value="Ferritin-like"/>
</dbReference>
<dbReference type="AlphaFoldDB" id="A0A4R5DC37"/>